<dbReference type="Proteomes" id="UP001153076">
    <property type="component" value="Unassembled WGS sequence"/>
</dbReference>
<protein>
    <recommendedName>
        <fullName evidence="3">Transposase</fullName>
    </recommendedName>
</protein>
<gene>
    <name evidence="1" type="ORF">Cgig2_002924</name>
</gene>
<keyword evidence="2" id="KW-1185">Reference proteome</keyword>
<dbReference type="EMBL" id="JAKOGI010001096">
    <property type="protein sequence ID" value="KAJ8427774.1"/>
    <property type="molecule type" value="Genomic_DNA"/>
</dbReference>
<organism evidence="1 2">
    <name type="scientific">Carnegiea gigantea</name>
    <dbReference type="NCBI Taxonomy" id="171969"/>
    <lineage>
        <taxon>Eukaryota</taxon>
        <taxon>Viridiplantae</taxon>
        <taxon>Streptophyta</taxon>
        <taxon>Embryophyta</taxon>
        <taxon>Tracheophyta</taxon>
        <taxon>Spermatophyta</taxon>
        <taxon>Magnoliopsida</taxon>
        <taxon>eudicotyledons</taxon>
        <taxon>Gunneridae</taxon>
        <taxon>Pentapetalae</taxon>
        <taxon>Caryophyllales</taxon>
        <taxon>Cactineae</taxon>
        <taxon>Cactaceae</taxon>
        <taxon>Cactoideae</taxon>
        <taxon>Echinocereeae</taxon>
        <taxon>Carnegiea</taxon>
    </lineage>
</organism>
<proteinExistence type="predicted"/>
<comment type="caution">
    <text evidence="1">The sequence shown here is derived from an EMBL/GenBank/DDBJ whole genome shotgun (WGS) entry which is preliminary data.</text>
</comment>
<name>A0A9Q1JL97_9CARY</name>
<accession>A0A9Q1JL97</accession>
<evidence type="ECO:0008006" key="3">
    <source>
        <dbReference type="Google" id="ProtNLM"/>
    </source>
</evidence>
<dbReference type="AlphaFoldDB" id="A0A9Q1JL97"/>
<reference evidence="1" key="1">
    <citation type="submission" date="2022-04" db="EMBL/GenBank/DDBJ databases">
        <title>Carnegiea gigantea Genome sequencing and assembly v2.</title>
        <authorList>
            <person name="Copetti D."/>
            <person name="Sanderson M.J."/>
            <person name="Burquez A."/>
            <person name="Wojciechowski M.F."/>
        </authorList>
    </citation>
    <scope>NUCLEOTIDE SEQUENCE</scope>
    <source>
        <strain evidence="1">SGP5-SGP5p</strain>
        <tissue evidence="1">Aerial part</tissue>
    </source>
</reference>
<evidence type="ECO:0000313" key="2">
    <source>
        <dbReference type="Proteomes" id="UP001153076"/>
    </source>
</evidence>
<evidence type="ECO:0000313" key="1">
    <source>
        <dbReference type="EMBL" id="KAJ8427774.1"/>
    </source>
</evidence>
<sequence length="438" mass="50336">MERSIYGGLRKCIVIKKRTRVEEVQKMVTIGNHFFEQKLWYCLKYDRKILIAIEGMRMLKRRAQKAGASCKGRTLTYNHGVVCTRSGRDGYAGLQEVLREMVLLTERGGCVGDHTLRLGEEITELSDDDEISTALDDVSDEKTLTEGVKKAAKEAGVKMDKHKQDILKWKNGLAERIEQKLADTYKKMGCITQFDLGEYSVKLSRSGKLVVKLGQQTYTSRQWKMQGLPCCHALSVIRKETYGRMTMYVQFIRARPNNSYTTSWYIRWKHTTMEKLMGRYAGWLVGKSLKTSMPSAYYPRTMTDNPVGLCLSTGSRKRRIQNLRGAQNTAKLDIRGAPVAIPMPILMHAMNAILCRLKIYWMVCMFQCQVGRKVVLYNFGPYMEKLVPQRCKRCSHCWCLRCMLSNGMILAEMPQHPHAFFFMLKSMFAFSMLASHLL</sequence>